<dbReference type="RefSeq" id="WP_054254724.1">
    <property type="nucleotide sequence ID" value="NZ_CYIG01000001.1"/>
</dbReference>
<keyword evidence="3" id="KW-1185">Reference proteome</keyword>
<sequence length="398" mass="42371">MHHTPRAPYRLAASLLALTAALAGCGGGGSSDSGGSTPTPTPTQQINVAFTSPSAANNVHDINTPVYLEVRVDVNDNPAANNTPVIFNGAAASFAPVQAMTIGGKATTTFQGNQVGPLQVQATTTVSNQSKSESRTLYIRPKREPLEVLVPAYFSPGKNSPWDTLISGAKSYPDVRITAILNPNDGIFTKEDTKFTEAITAFKAQGGKVIGYVSTAFGNGKRSVADVKANIDAYRTYYPTIDGIFLDEMASSANRLDFYRDIYSYIKGLDATLHVVGNPGTFPSAAYAGVANALVTFEDKEEDYRGIDPQQLGNTWVYDRANSAQVMLAHNAGTCTAMQNAVKTANLARTNAGVVYVTDLEYDSATNTGNPWATLPTYWTQLLGTVDAINKSRALPSC</sequence>
<feature type="chain" id="PRO_5010275113" evidence="1">
    <location>
        <begin position="24"/>
        <end position="398"/>
    </location>
</feature>
<gene>
    <name evidence="2" type="ORF">SAMN04489707_100329</name>
</gene>
<feature type="signal peptide" evidence="1">
    <location>
        <begin position="1"/>
        <end position="23"/>
    </location>
</feature>
<dbReference type="Pfam" id="PF12138">
    <property type="entry name" value="Spherulin4"/>
    <property type="match status" value="1"/>
</dbReference>
<evidence type="ECO:0000256" key="1">
    <source>
        <dbReference type="SAM" id="SignalP"/>
    </source>
</evidence>
<protein>
    <submittedName>
        <fullName evidence="2">Spherulation-specific family 4</fullName>
    </submittedName>
</protein>
<dbReference type="InterPro" id="IPR021986">
    <property type="entry name" value="Spherulin4"/>
</dbReference>
<proteinExistence type="predicted"/>
<dbReference type="PANTHER" id="PTHR35040">
    <property type="match status" value="1"/>
</dbReference>
<evidence type="ECO:0000313" key="3">
    <source>
        <dbReference type="Proteomes" id="UP000183656"/>
    </source>
</evidence>
<dbReference type="STRING" id="343013.SAMN04489707_100329"/>
<evidence type="ECO:0000313" key="2">
    <source>
        <dbReference type="EMBL" id="SFU39366.1"/>
    </source>
</evidence>
<reference evidence="2 3" key="1">
    <citation type="submission" date="2016-10" db="EMBL/GenBank/DDBJ databases">
        <authorList>
            <person name="de Groot N.N."/>
        </authorList>
    </citation>
    <scope>NUCLEOTIDE SEQUENCE [LARGE SCALE GENOMIC DNA]</scope>
    <source>
        <strain evidence="2 3">R-24608</strain>
    </source>
</reference>
<dbReference type="PROSITE" id="PS51257">
    <property type="entry name" value="PROKAR_LIPOPROTEIN"/>
    <property type="match status" value="1"/>
</dbReference>
<organism evidence="2 3">
    <name type="scientific">Paenacidovorax caeni</name>
    <dbReference type="NCBI Taxonomy" id="343013"/>
    <lineage>
        <taxon>Bacteria</taxon>
        <taxon>Pseudomonadati</taxon>
        <taxon>Pseudomonadota</taxon>
        <taxon>Betaproteobacteria</taxon>
        <taxon>Burkholderiales</taxon>
        <taxon>Comamonadaceae</taxon>
        <taxon>Paenacidovorax</taxon>
    </lineage>
</organism>
<accession>A0A1I7FTN2</accession>
<dbReference type="OrthoDB" id="508445at2"/>
<dbReference type="Proteomes" id="UP000183656">
    <property type="component" value="Unassembled WGS sequence"/>
</dbReference>
<keyword evidence="1" id="KW-0732">Signal</keyword>
<dbReference type="AlphaFoldDB" id="A0A1I7FTN2"/>
<name>A0A1I7FTN2_9BURK</name>
<dbReference type="PANTHER" id="PTHR35040:SF9">
    <property type="entry name" value="4-LIKE CELL SURFACE PROTEIN, PUTATIVE (AFU_ORTHOLOGUE AFUA_4G14080)-RELATED"/>
    <property type="match status" value="1"/>
</dbReference>
<dbReference type="EMBL" id="FPBX01000003">
    <property type="protein sequence ID" value="SFU39366.1"/>
    <property type="molecule type" value="Genomic_DNA"/>
</dbReference>